<keyword evidence="4" id="KW-1185">Reference proteome</keyword>
<proteinExistence type="predicted"/>
<accession>A0A5N0TIL6</accession>
<dbReference type="Pfam" id="PF14341">
    <property type="entry name" value="PilX_N"/>
    <property type="match status" value="1"/>
</dbReference>
<protein>
    <recommendedName>
        <fullName evidence="2">Type 4 fimbrial biogenesis protein PilX N-terminal domain-containing protein</fullName>
    </recommendedName>
</protein>
<reference evidence="3 4" key="1">
    <citation type="submission" date="2019-09" db="EMBL/GenBank/DDBJ databases">
        <title>Wenzhouxiangella sp. Genome sequencing and assembly.</title>
        <authorList>
            <person name="Zhang R."/>
        </authorList>
    </citation>
    <scope>NUCLEOTIDE SEQUENCE [LARGE SCALE GENOMIC DNA]</scope>
    <source>
        <strain evidence="3 4">W260</strain>
    </source>
</reference>
<dbReference type="AlphaFoldDB" id="A0A5N0TIL6"/>
<gene>
    <name evidence="3" type="ORF">F3N42_01855</name>
</gene>
<organism evidence="3 4">
    <name type="scientific">Marinihelvus fidelis</name>
    <dbReference type="NCBI Taxonomy" id="2613842"/>
    <lineage>
        <taxon>Bacteria</taxon>
        <taxon>Pseudomonadati</taxon>
        <taxon>Pseudomonadota</taxon>
        <taxon>Gammaproteobacteria</taxon>
        <taxon>Chromatiales</taxon>
        <taxon>Wenzhouxiangellaceae</taxon>
        <taxon>Marinihelvus</taxon>
    </lineage>
</organism>
<evidence type="ECO:0000259" key="2">
    <source>
        <dbReference type="Pfam" id="PF14341"/>
    </source>
</evidence>
<dbReference type="Proteomes" id="UP000325372">
    <property type="component" value="Unassembled WGS sequence"/>
</dbReference>
<feature type="transmembrane region" description="Helical" evidence="1">
    <location>
        <begin position="32"/>
        <end position="52"/>
    </location>
</feature>
<evidence type="ECO:0000256" key="1">
    <source>
        <dbReference type="SAM" id="Phobius"/>
    </source>
</evidence>
<sequence>MQPTGIGMIPGDMIMQTVRHGSVQLPTKQRGIVLLLGLLLLLTLTVLGISGFQNAHLQERSASNARMQSMAFEAASAGAANSRGFFQAQKAGTPDDQCGAFDHEGWDNPTDWVSMGTVGNATLKQRMYCLADAYPCGAGETCAETRPGRSQLFVLSRGEVASGGQIVAQRDIEVRLKVNGQAGLPTGDGCGAICLPSCEPGEDMVFPNSNAFRVDGGGGPAITGGCDEMTTAIDDAIRDNRIGNYIGGIATSAPGAPWDTPENVDAFSNNLSAYAQYEQGISGNCQTLCYHDGDYSDMGNNTYGTNADPQITYIDGNASFGGNITGAGILFVVGDLNWNGTPNFNGLIVTLGGTFMIDGGGNGGDFGGSVVILGTDGAAGAFVDSQFNNNGGGTGDYIYNCEALLAARDMVDAAGYLNDAQGNPMWAPDCDESGSGTPWEVEPEDVGIASWRENVGWREEFYGSD</sequence>
<keyword evidence="1" id="KW-0472">Membrane</keyword>
<keyword evidence="1" id="KW-0812">Transmembrane</keyword>
<keyword evidence="1" id="KW-1133">Transmembrane helix</keyword>
<evidence type="ECO:0000313" key="4">
    <source>
        <dbReference type="Proteomes" id="UP000325372"/>
    </source>
</evidence>
<name>A0A5N0TIL6_9GAMM</name>
<comment type="caution">
    <text evidence="3">The sequence shown here is derived from an EMBL/GenBank/DDBJ whole genome shotgun (WGS) entry which is preliminary data.</text>
</comment>
<dbReference type="InterPro" id="IPR025746">
    <property type="entry name" value="PilX_N_dom"/>
</dbReference>
<evidence type="ECO:0000313" key="3">
    <source>
        <dbReference type="EMBL" id="KAA9133129.1"/>
    </source>
</evidence>
<dbReference type="EMBL" id="VYXP01000002">
    <property type="protein sequence ID" value="KAA9133129.1"/>
    <property type="molecule type" value="Genomic_DNA"/>
</dbReference>
<feature type="domain" description="Type 4 fimbrial biogenesis protein PilX N-terminal" evidence="2">
    <location>
        <begin position="30"/>
        <end position="78"/>
    </location>
</feature>